<keyword evidence="1" id="KW-1133">Transmembrane helix</keyword>
<evidence type="ECO:0000313" key="2">
    <source>
        <dbReference type="EMBL" id="CCO24676.1"/>
    </source>
</evidence>
<evidence type="ECO:0000256" key="1">
    <source>
        <dbReference type="SAM" id="Phobius"/>
    </source>
</evidence>
<keyword evidence="3" id="KW-1185">Reference proteome</keyword>
<dbReference type="HOGENOM" id="CLU_2259215_0_0_7"/>
<dbReference type="EMBL" id="FO203522">
    <property type="protein sequence ID" value="CCO24676.1"/>
    <property type="molecule type" value="Genomic_DNA"/>
</dbReference>
<feature type="transmembrane region" description="Helical" evidence="1">
    <location>
        <begin position="61"/>
        <end position="82"/>
    </location>
</feature>
<dbReference type="KEGG" id="dhy:DESAM_22409"/>
<keyword evidence="1" id="KW-0812">Transmembrane</keyword>
<dbReference type="Proteomes" id="UP000010808">
    <property type="component" value="Chromosome"/>
</dbReference>
<organism evidence="2 3">
    <name type="scientific">Maridesulfovibrio hydrothermalis AM13 = DSM 14728</name>
    <dbReference type="NCBI Taxonomy" id="1121451"/>
    <lineage>
        <taxon>Bacteria</taxon>
        <taxon>Pseudomonadati</taxon>
        <taxon>Thermodesulfobacteriota</taxon>
        <taxon>Desulfovibrionia</taxon>
        <taxon>Desulfovibrionales</taxon>
        <taxon>Desulfovibrionaceae</taxon>
        <taxon>Maridesulfovibrio</taxon>
    </lineage>
</organism>
<gene>
    <name evidence="2" type="ORF">DESAM_22409</name>
</gene>
<keyword evidence="1" id="KW-0472">Membrane</keyword>
<protein>
    <submittedName>
        <fullName evidence="2">Uncharacterized protein</fullName>
    </submittedName>
</protein>
<dbReference type="AlphaFoldDB" id="L0RGH8"/>
<reference evidence="2 3" key="1">
    <citation type="submission" date="2012-10" db="EMBL/GenBank/DDBJ databases">
        <authorList>
            <person name="Genoscope - CEA"/>
        </authorList>
    </citation>
    <scope>NUCLEOTIDE SEQUENCE [LARGE SCALE GENOMIC DNA]</scope>
    <source>
        <strain evidence="3">AM13 / DSM 14728</strain>
    </source>
</reference>
<proteinExistence type="predicted"/>
<evidence type="ECO:0000313" key="3">
    <source>
        <dbReference type="Proteomes" id="UP000010808"/>
    </source>
</evidence>
<sequence>MRNLNLFQIKLMKMCLKFCLMKLQLSAGCLPEGQGRNLLKLRLPSLENGWLKNCCLQFKEYWQITPVAGGVEAGIGLIILFLKKPEFKCRYRCLDSGFFTWKI</sequence>
<name>L0RGH8_9BACT</name>
<accession>L0RGH8</accession>
<dbReference type="STRING" id="1121451.DESAM_22409"/>